<organism evidence="1 2">
    <name type="scientific">Zea mays</name>
    <name type="common">Maize</name>
    <dbReference type="NCBI Taxonomy" id="4577"/>
    <lineage>
        <taxon>Eukaryota</taxon>
        <taxon>Viridiplantae</taxon>
        <taxon>Streptophyta</taxon>
        <taxon>Embryophyta</taxon>
        <taxon>Tracheophyta</taxon>
        <taxon>Spermatophyta</taxon>
        <taxon>Magnoliopsida</taxon>
        <taxon>Liliopsida</taxon>
        <taxon>Poales</taxon>
        <taxon>Poaceae</taxon>
        <taxon>PACMAD clade</taxon>
        <taxon>Panicoideae</taxon>
        <taxon>Andropogonodae</taxon>
        <taxon>Andropogoneae</taxon>
        <taxon>Tripsacinae</taxon>
        <taxon>Zea</taxon>
    </lineage>
</organism>
<reference evidence="1 2" key="1">
    <citation type="journal article" date="2018" name="Nat. Genet.">
        <title>Extensive intraspecific gene order and gene structural variations between Mo17 and other maize genomes.</title>
        <authorList>
            <person name="Sun S."/>
            <person name="Zhou Y."/>
            <person name="Chen J."/>
            <person name="Shi J."/>
            <person name="Zhao H."/>
            <person name="Zhao H."/>
            <person name="Song W."/>
            <person name="Zhang M."/>
            <person name="Cui Y."/>
            <person name="Dong X."/>
            <person name="Liu H."/>
            <person name="Ma X."/>
            <person name="Jiao Y."/>
            <person name="Wang B."/>
            <person name="Wei X."/>
            <person name="Stein J.C."/>
            <person name="Glaubitz J.C."/>
            <person name="Lu F."/>
            <person name="Yu G."/>
            <person name="Liang C."/>
            <person name="Fengler K."/>
            <person name="Li B."/>
            <person name="Rafalski A."/>
            <person name="Schnable P.S."/>
            <person name="Ware D.H."/>
            <person name="Buckler E.S."/>
            <person name="Lai J."/>
        </authorList>
    </citation>
    <scope>NUCLEOTIDE SEQUENCE [LARGE SCALE GENOMIC DNA]</scope>
    <source>
        <strain evidence="2">cv. Missouri 17</strain>
        <tissue evidence="1">Seedling</tissue>
    </source>
</reference>
<dbReference type="Proteomes" id="UP000251960">
    <property type="component" value="Chromosome 9"/>
</dbReference>
<dbReference type="AlphaFoldDB" id="A0A3L6DHZ5"/>
<comment type="caution">
    <text evidence="1">The sequence shown here is derived from an EMBL/GenBank/DDBJ whole genome shotgun (WGS) entry which is preliminary data.</text>
</comment>
<sequence length="198" mass="22470">MQEEKRSVHTPLIGAVKIKEVLEGHEIWSKVEFSMVSVIFRAIVASAVEPVQHVPRAGSEINVAGPSVGSETNVDGLMLDQEACEVQSPPSVTSVYRSGKKRKKSQVASVLDDYLEHKKKQTQKIMEVLLEKKSREEEYSIERCLDTVDVMEDLTDEEKALAAEVFKNELNREMFVMQKNVNVRLIWLRRKISRIAST</sequence>
<gene>
    <name evidence="1" type="ORF">Zm00014a_034068</name>
</gene>
<dbReference type="OrthoDB" id="690950at2759"/>
<dbReference type="EMBL" id="NCVQ01000010">
    <property type="protein sequence ID" value="PWZ07958.1"/>
    <property type="molecule type" value="Genomic_DNA"/>
</dbReference>
<accession>A0A3L6DHZ5</accession>
<dbReference type="PANTHER" id="PTHR34395:SF5">
    <property type="entry name" value="DIHYDRONEOPTERIN ALDOLASE_EPIMERASE DOMAIN-CONTAINING PROTEIN"/>
    <property type="match status" value="1"/>
</dbReference>
<evidence type="ECO:0000313" key="2">
    <source>
        <dbReference type="Proteomes" id="UP000251960"/>
    </source>
</evidence>
<protein>
    <submittedName>
        <fullName evidence="1">Uncharacterized protein</fullName>
    </submittedName>
</protein>
<dbReference type="KEGG" id="zma:100381274"/>
<name>A0A3L6DHZ5_MAIZE</name>
<dbReference type="PANTHER" id="PTHR34395">
    <property type="entry name" value="OS11G0427500 PROTEIN"/>
    <property type="match status" value="1"/>
</dbReference>
<proteinExistence type="predicted"/>
<evidence type="ECO:0000313" key="1">
    <source>
        <dbReference type="EMBL" id="PWZ07958.1"/>
    </source>
</evidence>
<dbReference type="ExpressionAtlas" id="A0A3L6DHZ5">
    <property type="expression patterns" value="baseline and differential"/>
</dbReference>